<dbReference type="InterPro" id="IPR013121">
    <property type="entry name" value="Fe_red_NAD-bd_6"/>
</dbReference>
<dbReference type="InterPro" id="IPR000778">
    <property type="entry name" value="Cyt_b245_heavy_chain"/>
</dbReference>
<dbReference type="InterPro" id="IPR017938">
    <property type="entry name" value="Riboflavin_synthase-like_b-brl"/>
</dbReference>
<feature type="domain" description="EF-hand" evidence="5">
    <location>
        <begin position="78"/>
        <end position="113"/>
    </location>
</feature>
<dbReference type="GO" id="GO:0005886">
    <property type="term" value="C:plasma membrane"/>
    <property type="evidence" value="ECO:0007669"/>
    <property type="project" value="TreeGrafter"/>
</dbReference>
<dbReference type="InterPro" id="IPR011992">
    <property type="entry name" value="EF-hand-dom_pair"/>
</dbReference>
<dbReference type="SUPFAM" id="SSF47473">
    <property type="entry name" value="EF-hand"/>
    <property type="match status" value="1"/>
</dbReference>
<evidence type="ECO:0000259" key="5">
    <source>
        <dbReference type="PROSITE" id="PS50222"/>
    </source>
</evidence>
<dbReference type="Gene3D" id="2.40.30.10">
    <property type="entry name" value="Translation factors"/>
    <property type="match status" value="1"/>
</dbReference>
<dbReference type="InterPro" id="IPR050369">
    <property type="entry name" value="RBOH/FRE"/>
</dbReference>
<dbReference type="InterPro" id="IPR039261">
    <property type="entry name" value="FNR_nucleotide-bd"/>
</dbReference>
<dbReference type="InterPro" id="IPR013112">
    <property type="entry name" value="FAD-bd_8"/>
</dbReference>
<dbReference type="EMBL" id="UINC01012104">
    <property type="protein sequence ID" value="SVA53045.1"/>
    <property type="molecule type" value="Genomic_DNA"/>
</dbReference>
<dbReference type="PROSITE" id="PS50222">
    <property type="entry name" value="EF_HAND_2"/>
    <property type="match status" value="3"/>
</dbReference>
<dbReference type="PROSITE" id="PS00018">
    <property type="entry name" value="EF_HAND_1"/>
    <property type="match status" value="3"/>
</dbReference>
<feature type="domain" description="EF-hand" evidence="5">
    <location>
        <begin position="122"/>
        <end position="157"/>
    </location>
</feature>
<dbReference type="Pfam" id="PF08022">
    <property type="entry name" value="FAD_binding_8"/>
    <property type="match status" value="1"/>
</dbReference>
<evidence type="ECO:0000256" key="4">
    <source>
        <dbReference type="ARBA" id="ARBA00023002"/>
    </source>
</evidence>
<dbReference type="PROSITE" id="PS51384">
    <property type="entry name" value="FAD_FR"/>
    <property type="match status" value="1"/>
</dbReference>
<evidence type="ECO:0000256" key="1">
    <source>
        <dbReference type="ARBA" id="ARBA00022630"/>
    </source>
</evidence>
<evidence type="ECO:0000256" key="3">
    <source>
        <dbReference type="ARBA" id="ARBA00022857"/>
    </source>
</evidence>
<keyword evidence="3" id="KW-0521">NADP</keyword>
<keyword evidence="1" id="KW-0285">Flavoprotein</keyword>
<accession>A0A381WKK6</accession>
<evidence type="ECO:0000313" key="7">
    <source>
        <dbReference type="EMBL" id="SVA53045.1"/>
    </source>
</evidence>
<organism evidence="7">
    <name type="scientific">marine metagenome</name>
    <dbReference type="NCBI Taxonomy" id="408172"/>
    <lineage>
        <taxon>unclassified sequences</taxon>
        <taxon>metagenomes</taxon>
        <taxon>ecological metagenomes</taxon>
    </lineage>
</organism>
<dbReference type="Gene3D" id="3.40.50.80">
    <property type="entry name" value="Nucleotide-binding domain of ferredoxin-NADP reductase (FNR) module"/>
    <property type="match status" value="1"/>
</dbReference>
<dbReference type="InterPro" id="IPR017927">
    <property type="entry name" value="FAD-bd_FR_type"/>
</dbReference>
<proteinExistence type="predicted"/>
<dbReference type="AlphaFoldDB" id="A0A381WKK6"/>
<dbReference type="CDD" id="cd06186">
    <property type="entry name" value="NOX_Duox_like_FAD_NADP"/>
    <property type="match status" value="1"/>
</dbReference>
<dbReference type="PANTHER" id="PTHR11972:SF153">
    <property type="entry name" value="SUPEROXIDE-GENERATING NADPH OXIDASE HEAVY CHAIN SUBUNIT A"/>
    <property type="match status" value="1"/>
</dbReference>
<dbReference type="GO" id="GO:0016491">
    <property type="term" value="F:oxidoreductase activity"/>
    <property type="evidence" value="ECO:0007669"/>
    <property type="project" value="UniProtKB-KW"/>
</dbReference>
<feature type="domain" description="FAD-binding FR-type" evidence="6">
    <location>
        <begin position="224"/>
        <end position="330"/>
    </location>
</feature>
<dbReference type="PRINTS" id="PR00466">
    <property type="entry name" value="GP91PHOX"/>
</dbReference>
<dbReference type="SUPFAM" id="SSF63380">
    <property type="entry name" value="Riboflavin synthase domain-like"/>
    <property type="match status" value="1"/>
</dbReference>
<gene>
    <name evidence="7" type="ORF">METZ01_LOCUS105899</name>
</gene>
<name>A0A381WKK6_9ZZZZ</name>
<evidence type="ECO:0000256" key="2">
    <source>
        <dbReference type="ARBA" id="ARBA00022827"/>
    </source>
</evidence>
<sequence length="498" mass="58472">MVNRSKKLTGPFLVQLRNRFREIAGKDNRIDRQEFHESMLIGNDAITDRIFDIFDKDHNDYLDSEEFLSGIHSLINGSEEDRIRFAFDIHDLDASGDIDYEELKILIKDSLKENDLDFDPYQIDLLVDEFFRKADMDKSGTIDLNEFLEMAKKYPDFFSGLAVNPVAWFNPERYEPRKQETRNVRLIKKQRRLSKVQVHDLGRWQWLLVPRLIYYYNIFVNRRKNRNEIPISSIEILPGKNISVKIERPEWFNYQAGDYVYLNCPWISTVEWYPFNIISPPDQDKLTLNIKTNGSWATKLYKKTIEFLADENVMNMTARLDGPYGSSSEKIIGSKNIILVGSGTGVSKFASILQDIAVRQKNGDPDLKIKRLYFIWLSDNNLYFEWFTKLLKEIDLADDRSTFDYHIFFTERIATELPKKMLYLSSDITNFTTDIELLQSQRMKTSAGFPDWEKELNAIKEQSEGATFDLFYCGPSFLRKSLITVCRKFDIVFHTNNF</sequence>
<keyword evidence="2" id="KW-0274">FAD</keyword>
<dbReference type="SUPFAM" id="SSF52343">
    <property type="entry name" value="Ferredoxin reductase-like, C-terminal NADP-linked domain"/>
    <property type="match status" value="1"/>
</dbReference>
<dbReference type="Pfam" id="PF08030">
    <property type="entry name" value="NAD_binding_6"/>
    <property type="match status" value="1"/>
</dbReference>
<dbReference type="CDD" id="cd00051">
    <property type="entry name" value="EFh"/>
    <property type="match status" value="2"/>
</dbReference>
<dbReference type="Gene3D" id="1.10.238.10">
    <property type="entry name" value="EF-hand"/>
    <property type="match status" value="1"/>
</dbReference>
<dbReference type="PANTHER" id="PTHR11972">
    <property type="entry name" value="NADPH OXIDASE"/>
    <property type="match status" value="1"/>
</dbReference>
<feature type="domain" description="EF-hand" evidence="5">
    <location>
        <begin position="42"/>
        <end position="77"/>
    </location>
</feature>
<keyword evidence="4" id="KW-0560">Oxidoreductase</keyword>
<protein>
    <submittedName>
        <fullName evidence="7">Uncharacterized protein</fullName>
    </submittedName>
</protein>
<dbReference type="SMART" id="SM00054">
    <property type="entry name" value="EFh"/>
    <property type="match status" value="3"/>
</dbReference>
<reference evidence="7" key="1">
    <citation type="submission" date="2018-05" db="EMBL/GenBank/DDBJ databases">
        <authorList>
            <person name="Lanie J.A."/>
            <person name="Ng W.-L."/>
            <person name="Kazmierczak K.M."/>
            <person name="Andrzejewski T.M."/>
            <person name="Davidsen T.M."/>
            <person name="Wayne K.J."/>
            <person name="Tettelin H."/>
            <person name="Glass J.I."/>
            <person name="Rusch D."/>
            <person name="Podicherti R."/>
            <person name="Tsui H.-C.T."/>
            <person name="Winkler M.E."/>
        </authorList>
    </citation>
    <scope>NUCLEOTIDE SEQUENCE</scope>
</reference>
<dbReference type="InterPro" id="IPR018247">
    <property type="entry name" value="EF_Hand_1_Ca_BS"/>
</dbReference>
<evidence type="ECO:0000259" key="6">
    <source>
        <dbReference type="PROSITE" id="PS51384"/>
    </source>
</evidence>
<dbReference type="Pfam" id="PF13499">
    <property type="entry name" value="EF-hand_7"/>
    <property type="match status" value="1"/>
</dbReference>
<dbReference type="InterPro" id="IPR002048">
    <property type="entry name" value="EF_hand_dom"/>
</dbReference>
<dbReference type="GO" id="GO:0005509">
    <property type="term" value="F:calcium ion binding"/>
    <property type="evidence" value="ECO:0007669"/>
    <property type="project" value="InterPro"/>
</dbReference>